<dbReference type="EMBL" id="RCYR01000010">
    <property type="protein sequence ID" value="RYS80320.1"/>
    <property type="molecule type" value="Genomic_DNA"/>
</dbReference>
<feature type="region of interest" description="Disordered" evidence="1">
    <location>
        <begin position="125"/>
        <end position="172"/>
    </location>
</feature>
<protein>
    <submittedName>
        <fullName evidence="2">Uncharacterized protein</fullName>
    </submittedName>
</protein>
<feature type="compositionally biased region" description="Polar residues" evidence="1">
    <location>
        <begin position="137"/>
        <end position="166"/>
    </location>
</feature>
<dbReference type="RefSeq" id="WP_055297261.1">
    <property type="nucleotide sequence ID" value="NZ_JBKVOV010000002.1"/>
</dbReference>
<dbReference type="AlphaFoldDB" id="A0A4Q5C749"/>
<name>A0A4Q5C749_9FIRM</name>
<evidence type="ECO:0000256" key="1">
    <source>
        <dbReference type="SAM" id="MobiDB-lite"/>
    </source>
</evidence>
<proteinExistence type="predicted"/>
<organism evidence="2 3">
    <name type="scientific">[Ruminococcus] torques</name>
    <dbReference type="NCBI Taxonomy" id="33039"/>
    <lineage>
        <taxon>Bacteria</taxon>
        <taxon>Bacillati</taxon>
        <taxon>Bacillota</taxon>
        <taxon>Clostridia</taxon>
        <taxon>Lachnospirales</taxon>
        <taxon>Lachnospiraceae</taxon>
        <taxon>Mediterraneibacter</taxon>
    </lineage>
</organism>
<reference evidence="2 3" key="1">
    <citation type="journal article" date="2019" name="Science, e1252229">
        <title>Invertible promoters mediate bacterial phase variation, antibiotic resistance, and host adaptation in the gut.</title>
        <authorList>
            <person name="Jiang X."/>
            <person name="Hall A.B."/>
            <person name="Arthur T.D."/>
            <person name="Plichta D.R."/>
            <person name="Covington C.T."/>
            <person name="Poyet M."/>
            <person name="Crothers J."/>
            <person name="Moses P.L."/>
            <person name="Tolonen A.C."/>
            <person name="Vlamakis H."/>
            <person name="Alm E.J."/>
            <person name="Xavier R.J."/>
        </authorList>
    </citation>
    <scope>NUCLEOTIDE SEQUENCE [LARGE SCALE GENOMIC DNA]</scope>
    <source>
        <strain evidence="3">aa_0143</strain>
    </source>
</reference>
<dbReference type="Pfam" id="PF06970">
    <property type="entry name" value="RepA_N"/>
    <property type="match status" value="1"/>
</dbReference>
<gene>
    <name evidence="2" type="ORF">EAI93_06725</name>
</gene>
<evidence type="ECO:0000313" key="3">
    <source>
        <dbReference type="Proteomes" id="UP000292665"/>
    </source>
</evidence>
<comment type="caution">
    <text evidence="2">The sequence shown here is derived from an EMBL/GenBank/DDBJ whole genome shotgun (WGS) entry which is preliminary data.</text>
</comment>
<dbReference type="InterPro" id="IPR046059">
    <property type="entry name" value="DUF6017"/>
</dbReference>
<dbReference type="Proteomes" id="UP000292665">
    <property type="component" value="Unassembled WGS sequence"/>
</dbReference>
<sequence length="332" mass="38497">MEKKMTFHYFYGTEADQFSFYRIPKALFIDDYFKNLSSDAKILYGLMLDRMSLSIKNQWFDDQNRAYIYFSIEDIMELLNCGRNKAIKSMQELDDETGIGLIEKRRQGFGKVNIIYVKSFMPGHTETEKQEAEQVEFTKQTSGEEMQPTEVSNVNFKKSQKQTSRSPENKLLEVYISNPNNTNLSDTEMNENKSDLIISADEKGSDSDNPSEEYQAYENLVKETIDYESLEVTHHDDMRQVDEILNLIIETVMCKNDKILIASNWYPASLVKKKFLMLTYSHIEYVLHCMSGNTTKVKNIKKYLLAALFNAPSTMNGYYQAEVNHDMPGLAR</sequence>
<accession>A0A4Q5C749</accession>
<evidence type="ECO:0000313" key="2">
    <source>
        <dbReference type="EMBL" id="RYS80320.1"/>
    </source>
</evidence>
<dbReference type="Pfam" id="PF19481">
    <property type="entry name" value="DUF6017"/>
    <property type="match status" value="1"/>
</dbReference>
<dbReference type="InterPro" id="IPR010724">
    <property type="entry name" value="RepA_N"/>
</dbReference>